<dbReference type="NCBIfam" id="TIGR00730">
    <property type="entry name" value="Rossman fold protein, TIGR00730 family"/>
    <property type="match status" value="1"/>
</dbReference>
<dbReference type="Pfam" id="PF03641">
    <property type="entry name" value="Lysine_decarbox"/>
    <property type="match status" value="1"/>
</dbReference>
<comment type="catalytic activity">
    <reaction evidence="1">
        <text>AMP + H2O = D-ribose 5-phosphate + adenine</text>
        <dbReference type="Rhea" id="RHEA:20129"/>
        <dbReference type="ChEBI" id="CHEBI:15377"/>
        <dbReference type="ChEBI" id="CHEBI:16708"/>
        <dbReference type="ChEBI" id="CHEBI:78346"/>
        <dbReference type="ChEBI" id="CHEBI:456215"/>
        <dbReference type="EC" id="3.2.2.4"/>
    </reaction>
</comment>
<comment type="similarity">
    <text evidence="2 3">Belongs to the LOG family.</text>
</comment>
<dbReference type="PANTHER" id="PTHR31223">
    <property type="entry name" value="LOG FAMILY PROTEIN YJL055W"/>
    <property type="match status" value="1"/>
</dbReference>
<evidence type="ECO:0000313" key="4">
    <source>
        <dbReference type="EMBL" id="MBM0104309.1"/>
    </source>
</evidence>
<evidence type="ECO:0000256" key="3">
    <source>
        <dbReference type="RuleBase" id="RU363015"/>
    </source>
</evidence>
<dbReference type="InterPro" id="IPR005269">
    <property type="entry name" value="LOG"/>
</dbReference>
<reference evidence="4 5" key="1">
    <citation type="journal article" date="2021" name="Int. J. Syst. Evol. Microbiol.">
        <title>Steroidobacter gossypii sp. nov., isolated from soil of cotton cropping field.</title>
        <authorList>
            <person name="Huang R."/>
            <person name="Yang S."/>
            <person name="Zhen C."/>
            <person name="Liu W."/>
        </authorList>
    </citation>
    <scope>NUCLEOTIDE SEQUENCE [LARGE SCALE GENOMIC DNA]</scope>
    <source>
        <strain evidence="4 5">S1-65</strain>
    </source>
</reference>
<comment type="caution">
    <text evidence="4">The sequence shown here is derived from an EMBL/GenBank/DDBJ whole genome shotgun (WGS) entry which is preliminary data.</text>
</comment>
<dbReference type="PANTHER" id="PTHR31223:SF70">
    <property type="entry name" value="LOG FAMILY PROTEIN YJL055W"/>
    <property type="match status" value="1"/>
</dbReference>
<dbReference type="EMBL" id="JAEVLS010000001">
    <property type="protein sequence ID" value="MBM0104309.1"/>
    <property type="molecule type" value="Genomic_DNA"/>
</dbReference>
<dbReference type="SUPFAM" id="SSF102405">
    <property type="entry name" value="MCP/YpsA-like"/>
    <property type="match status" value="1"/>
</dbReference>
<dbReference type="Proteomes" id="UP000661077">
    <property type="component" value="Unassembled WGS sequence"/>
</dbReference>
<keyword evidence="3" id="KW-0378">Hydrolase</keyword>
<dbReference type="InterPro" id="IPR031100">
    <property type="entry name" value="LOG_fam"/>
</dbReference>
<evidence type="ECO:0000256" key="2">
    <source>
        <dbReference type="ARBA" id="ARBA00006763"/>
    </source>
</evidence>
<name>A0ABS1WTM2_9GAMM</name>
<dbReference type="Gene3D" id="3.40.50.450">
    <property type="match status" value="1"/>
</dbReference>
<evidence type="ECO:0000313" key="5">
    <source>
        <dbReference type="Proteomes" id="UP000661077"/>
    </source>
</evidence>
<proteinExistence type="inferred from homology"/>
<organism evidence="4 5">
    <name type="scientific">Steroidobacter gossypii</name>
    <dbReference type="NCBI Taxonomy" id="2805490"/>
    <lineage>
        <taxon>Bacteria</taxon>
        <taxon>Pseudomonadati</taxon>
        <taxon>Pseudomonadota</taxon>
        <taxon>Gammaproteobacteria</taxon>
        <taxon>Steroidobacterales</taxon>
        <taxon>Steroidobacteraceae</taxon>
        <taxon>Steroidobacter</taxon>
    </lineage>
</organism>
<protein>
    <recommendedName>
        <fullName evidence="3">Cytokinin riboside 5'-monophosphate phosphoribohydrolase</fullName>
        <ecNumber evidence="3">3.2.2.n1</ecNumber>
    </recommendedName>
</protein>
<gene>
    <name evidence="4" type="ORF">JM946_06105</name>
</gene>
<evidence type="ECO:0000256" key="1">
    <source>
        <dbReference type="ARBA" id="ARBA00000274"/>
    </source>
</evidence>
<keyword evidence="3" id="KW-0203">Cytokinin biosynthesis</keyword>
<accession>A0ABS1WTM2</accession>
<sequence>MRSICVFCGSSPGNRPEYLQMARATGRLIAERQLTLVYGGGKVGLMGAIADSALAAGGRVIGVIPQMLLDREVGHPGLTELHVVTTMAERKLLMGELSDGFLTLPGGIGTMDELFEAWSWTQLGLHGKPSGLLNYQGYYDALVQFLDLAVSEGFQRPRHRAALLVDTEIEPLLDQLQAAAKTAPPAQ</sequence>
<dbReference type="EC" id="3.2.2.n1" evidence="3"/>
<keyword evidence="5" id="KW-1185">Reference proteome</keyword>
<dbReference type="RefSeq" id="WP_203166265.1">
    <property type="nucleotide sequence ID" value="NZ_JAEVLS010000001.1"/>
</dbReference>